<reference evidence="11 12" key="1">
    <citation type="submission" date="2018-08" db="EMBL/GenBank/DDBJ databases">
        <title>A genome reference for cultivated species of the human gut microbiota.</title>
        <authorList>
            <person name="Zou Y."/>
            <person name="Xue W."/>
            <person name="Luo G."/>
        </authorList>
    </citation>
    <scope>NUCLEOTIDE SEQUENCE [LARGE SCALE GENOMIC DNA]</scope>
    <source>
        <strain evidence="10 11">AM16-50</strain>
        <strain evidence="9 12">AM50-15</strain>
    </source>
</reference>
<evidence type="ECO:0000256" key="2">
    <source>
        <dbReference type="ARBA" id="ARBA00022596"/>
    </source>
</evidence>
<evidence type="ECO:0000313" key="10">
    <source>
        <dbReference type="EMBL" id="RHH78631.1"/>
    </source>
</evidence>
<evidence type="ECO:0000313" key="12">
    <source>
        <dbReference type="Proteomes" id="UP000285173"/>
    </source>
</evidence>
<evidence type="ECO:0000256" key="5">
    <source>
        <dbReference type="ARBA" id="ARBA00022801"/>
    </source>
</evidence>
<evidence type="ECO:0000259" key="8">
    <source>
        <dbReference type="Pfam" id="PF02492"/>
    </source>
</evidence>
<protein>
    <submittedName>
        <fullName evidence="9">Hydrogenase accessory protein HypB</fullName>
    </submittedName>
</protein>
<dbReference type="GO" id="GO:0003924">
    <property type="term" value="F:GTPase activity"/>
    <property type="evidence" value="ECO:0007669"/>
    <property type="project" value="InterPro"/>
</dbReference>
<evidence type="ECO:0000313" key="11">
    <source>
        <dbReference type="Proteomes" id="UP000283732"/>
    </source>
</evidence>
<evidence type="ECO:0000256" key="1">
    <source>
        <dbReference type="ARBA" id="ARBA00006211"/>
    </source>
</evidence>
<gene>
    <name evidence="9" type="primary">hypB</name>
    <name evidence="10" type="ORF">DW191_08220</name>
    <name evidence="9" type="ORF">DW986_07310</name>
</gene>
<dbReference type="SUPFAM" id="SSF52540">
    <property type="entry name" value="P-loop containing nucleoside triphosphate hydrolases"/>
    <property type="match status" value="1"/>
</dbReference>
<dbReference type="Proteomes" id="UP000285173">
    <property type="component" value="Unassembled WGS sequence"/>
</dbReference>
<keyword evidence="4" id="KW-0547">Nucleotide-binding</keyword>
<evidence type="ECO:0000256" key="7">
    <source>
        <dbReference type="ARBA" id="ARBA00023134"/>
    </source>
</evidence>
<dbReference type="GO" id="GO:0016151">
    <property type="term" value="F:nickel cation binding"/>
    <property type="evidence" value="ECO:0007669"/>
    <property type="project" value="InterPro"/>
</dbReference>
<dbReference type="Pfam" id="PF02492">
    <property type="entry name" value="cobW"/>
    <property type="match status" value="1"/>
</dbReference>
<dbReference type="InterPro" id="IPR003495">
    <property type="entry name" value="CobW/HypB/UreG_nucleotide-bd"/>
</dbReference>
<organism evidence="9 12">
    <name type="scientific">Parabacteroides merdae</name>
    <dbReference type="NCBI Taxonomy" id="46503"/>
    <lineage>
        <taxon>Bacteria</taxon>
        <taxon>Pseudomonadati</taxon>
        <taxon>Bacteroidota</taxon>
        <taxon>Bacteroidia</taxon>
        <taxon>Bacteroidales</taxon>
        <taxon>Tannerellaceae</taxon>
        <taxon>Parabacteroides</taxon>
    </lineage>
</organism>
<dbReference type="PIRSF" id="PIRSF005624">
    <property type="entry name" value="Ni-bind_GTPase"/>
    <property type="match status" value="1"/>
</dbReference>
<dbReference type="EMBL" id="QSEF01000008">
    <property type="protein sequence ID" value="RGZ49150.1"/>
    <property type="molecule type" value="Genomic_DNA"/>
</dbReference>
<dbReference type="Proteomes" id="UP000283732">
    <property type="component" value="Unassembled WGS sequence"/>
</dbReference>
<dbReference type="NCBIfam" id="TIGR00073">
    <property type="entry name" value="hypB"/>
    <property type="match status" value="1"/>
</dbReference>
<dbReference type="AlphaFoldDB" id="A0A3R6A0L8"/>
<keyword evidence="3" id="KW-0479">Metal-binding</keyword>
<dbReference type="PANTHER" id="PTHR30134:SF2">
    <property type="entry name" value="HYDROGENASE MATURATION FACTOR HYPB"/>
    <property type="match status" value="1"/>
</dbReference>
<dbReference type="InterPro" id="IPR004392">
    <property type="entry name" value="Hyd_mat_HypB"/>
</dbReference>
<dbReference type="InterPro" id="IPR027417">
    <property type="entry name" value="P-loop_NTPase"/>
</dbReference>
<dbReference type="RefSeq" id="WP_122202949.1">
    <property type="nucleotide sequence ID" value="NZ_QRKC01000002.1"/>
</dbReference>
<keyword evidence="6" id="KW-0862">Zinc</keyword>
<evidence type="ECO:0000256" key="6">
    <source>
        <dbReference type="ARBA" id="ARBA00022833"/>
    </source>
</evidence>
<dbReference type="PANTHER" id="PTHR30134">
    <property type="entry name" value="HYDROGENASE PROTEIN ASSEMBLY PROTEIN, NICKEL CHAPERONE"/>
    <property type="match status" value="1"/>
</dbReference>
<evidence type="ECO:0000313" key="9">
    <source>
        <dbReference type="EMBL" id="RGZ49150.1"/>
    </source>
</evidence>
<comment type="caution">
    <text evidence="9">The sequence shown here is derived from an EMBL/GenBank/DDBJ whole genome shotgun (WGS) entry which is preliminary data.</text>
</comment>
<dbReference type="Gene3D" id="3.40.50.300">
    <property type="entry name" value="P-loop containing nucleotide triphosphate hydrolases"/>
    <property type="match status" value="1"/>
</dbReference>
<evidence type="ECO:0000256" key="4">
    <source>
        <dbReference type="ARBA" id="ARBA00022741"/>
    </source>
</evidence>
<feature type="domain" description="CobW/HypB/UreG nucleotide-binding" evidence="8">
    <location>
        <begin position="69"/>
        <end position="232"/>
    </location>
</feature>
<dbReference type="CDD" id="cd05390">
    <property type="entry name" value="HypB"/>
    <property type="match status" value="1"/>
</dbReference>
<keyword evidence="2" id="KW-0533">Nickel</keyword>
<comment type="similarity">
    <text evidence="1">Belongs to the SIMIBI class G3E GTPase family. HypB/HupM subfamily.</text>
</comment>
<evidence type="ECO:0000256" key="3">
    <source>
        <dbReference type="ARBA" id="ARBA00022723"/>
    </source>
</evidence>
<keyword evidence="7" id="KW-0342">GTP-binding</keyword>
<accession>A0A3R6A0L8</accession>
<proteinExistence type="inferred from homology"/>
<dbReference type="EMBL" id="QRKC01000002">
    <property type="protein sequence ID" value="RHH78631.1"/>
    <property type="molecule type" value="Genomic_DNA"/>
</dbReference>
<name>A0A3R6A0L8_9BACT</name>
<dbReference type="GO" id="GO:0008270">
    <property type="term" value="F:zinc ion binding"/>
    <property type="evidence" value="ECO:0007669"/>
    <property type="project" value="TreeGrafter"/>
</dbReference>
<dbReference type="GO" id="GO:0005525">
    <property type="term" value="F:GTP binding"/>
    <property type="evidence" value="ECO:0007669"/>
    <property type="project" value="UniProtKB-KW"/>
</dbReference>
<dbReference type="GO" id="GO:0051604">
    <property type="term" value="P:protein maturation"/>
    <property type="evidence" value="ECO:0007669"/>
    <property type="project" value="InterPro"/>
</dbReference>
<keyword evidence="5" id="KW-0378">Hydrolase</keyword>
<sequence length="258" mass="28613">MCGTCGCGEHHHHDHLHDHEYGHGHEHHHHHHDEGKVITLEQDILQRNNLLAERNRGYFEAKHIFCLNLMSSPGSGKTTLLEETIRQLNSGATRGLPSQIYVIEGDQQTSNDANRITALNVPVFQVNTGTGCHLEAGMVNHAVKHLNPSDGSILFVENVGNLVCPAMFDLGEAKKVVIVSITEGDDKPLKYPHIFLEADVCVINKIDLAPYLDTDVETLRNNALKVNHHLQLFEVSATKGTGMDAWCDWLVGECAKCK</sequence>